<proteinExistence type="predicted"/>
<dbReference type="EMBL" id="JAUSUR010000003">
    <property type="protein sequence ID" value="MDQ0361176.1"/>
    <property type="molecule type" value="Genomic_DNA"/>
</dbReference>
<keyword evidence="3" id="KW-1185">Reference proteome</keyword>
<sequence length="191" mass="20027">MINRIVKVVIGSVILGFGISLAVLSGHGGDSISVFSQGLGKCLNISIGNASILFYVVFLIPAYLIDKHELGIGTILSPLCSAISLDLFLEILNIQVNGVISVIVLLIGIICIGIGLGIYVSADVGRSSYDVIILGISKKFKAPLWLSKSASDLVLCFIGYLLGGTVGLGPIIGILFIGIVLDTTLKLIKRT</sequence>
<dbReference type="PANTHER" id="PTHR40078">
    <property type="entry name" value="INTEGRAL MEMBRANE PROTEIN-RELATED"/>
    <property type="match status" value="1"/>
</dbReference>
<keyword evidence="1" id="KW-0472">Membrane</keyword>
<comment type="caution">
    <text evidence="2">The sequence shown here is derived from an EMBL/GenBank/DDBJ whole genome shotgun (WGS) entry which is preliminary data.</text>
</comment>
<evidence type="ECO:0000256" key="1">
    <source>
        <dbReference type="SAM" id="Phobius"/>
    </source>
</evidence>
<dbReference type="InterPro" id="IPR038750">
    <property type="entry name" value="YczE/YyaS-like"/>
</dbReference>
<evidence type="ECO:0000313" key="3">
    <source>
        <dbReference type="Proteomes" id="UP001230220"/>
    </source>
</evidence>
<feature type="transmembrane region" description="Helical" evidence="1">
    <location>
        <begin position="157"/>
        <end position="181"/>
    </location>
</feature>
<reference evidence="2 3" key="1">
    <citation type="submission" date="2023-07" db="EMBL/GenBank/DDBJ databases">
        <title>Genomic Encyclopedia of Type Strains, Phase IV (KMG-IV): sequencing the most valuable type-strain genomes for metagenomic binning, comparative biology and taxonomic classification.</title>
        <authorList>
            <person name="Goeker M."/>
        </authorList>
    </citation>
    <scope>NUCLEOTIDE SEQUENCE [LARGE SCALE GENOMIC DNA]</scope>
    <source>
        <strain evidence="2 3">DSM 16784</strain>
    </source>
</reference>
<evidence type="ECO:0000313" key="2">
    <source>
        <dbReference type="EMBL" id="MDQ0361176.1"/>
    </source>
</evidence>
<keyword evidence="1" id="KW-0812">Transmembrane</keyword>
<dbReference type="Proteomes" id="UP001230220">
    <property type="component" value="Unassembled WGS sequence"/>
</dbReference>
<dbReference type="Pfam" id="PF19700">
    <property type="entry name" value="DUF6198"/>
    <property type="match status" value="1"/>
</dbReference>
<feature type="transmembrane region" description="Helical" evidence="1">
    <location>
        <begin position="96"/>
        <end position="120"/>
    </location>
</feature>
<accession>A0ABU0E369</accession>
<keyword evidence="1" id="KW-1133">Transmembrane helix</keyword>
<protein>
    <submittedName>
        <fullName evidence="2">Membrane protein YczE</fullName>
    </submittedName>
</protein>
<dbReference type="PANTHER" id="PTHR40078:SF1">
    <property type="entry name" value="INTEGRAL MEMBRANE PROTEIN"/>
    <property type="match status" value="1"/>
</dbReference>
<feature type="transmembrane region" description="Helical" evidence="1">
    <location>
        <begin position="45"/>
        <end position="64"/>
    </location>
</feature>
<organism evidence="2 3">
    <name type="scientific">Breznakia pachnodae</name>
    <dbReference type="NCBI Taxonomy" id="265178"/>
    <lineage>
        <taxon>Bacteria</taxon>
        <taxon>Bacillati</taxon>
        <taxon>Bacillota</taxon>
        <taxon>Erysipelotrichia</taxon>
        <taxon>Erysipelotrichales</taxon>
        <taxon>Erysipelotrichaceae</taxon>
        <taxon>Breznakia</taxon>
    </lineage>
</organism>
<name>A0ABU0E369_9FIRM</name>
<feature type="transmembrane region" description="Helical" evidence="1">
    <location>
        <begin position="6"/>
        <end position="24"/>
    </location>
</feature>
<gene>
    <name evidence="2" type="ORF">J2S15_001923</name>
</gene>
<dbReference type="RefSeq" id="WP_307407681.1">
    <property type="nucleotide sequence ID" value="NZ_JAUSUR010000003.1"/>
</dbReference>